<dbReference type="Gene3D" id="3.10.560.10">
    <property type="entry name" value="Outer membrane lipoprotein wza domain like"/>
    <property type="match status" value="2"/>
</dbReference>
<keyword evidence="11" id="KW-0472">Membrane</keyword>
<evidence type="ECO:0000256" key="6">
    <source>
        <dbReference type="ARBA" id="ARBA00022692"/>
    </source>
</evidence>
<dbReference type="OrthoDB" id="9815244at2"/>
<evidence type="ECO:0000256" key="5">
    <source>
        <dbReference type="ARBA" id="ARBA00022597"/>
    </source>
</evidence>
<reference evidence="18 19" key="1">
    <citation type="submission" date="2017-06" db="EMBL/GenBank/DDBJ databases">
        <authorList>
            <person name="Kim H.J."/>
            <person name="Triplett B.A."/>
        </authorList>
    </citation>
    <scope>NUCLEOTIDE SEQUENCE [LARGE SCALE GENOMIC DNA]</scope>
    <source>
        <strain evidence="18 19">U15</strain>
    </source>
</reference>
<evidence type="ECO:0000256" key="14">
    <source>
        <dbReference type="ARBA" id="ARBA00023288"/>
    </source>
</evidence>
<dbReference type="GO" id="GO:0006811">
    <property type="term" value="P:monoatomic ion transport"/>
    <property type="evidence" value="ECO:0007669"/>
    <property type="project" value="UniProtKB-KW"/>
</dbReference>
<organism evidence="18 19">
    <name type="scientific">Noviherbaspirillum humi</name>
    <dbReference type="NCBI Taxonomy" id="1688639"/>
    <lineage>
        <taxon>Bacteria</taxon>
        <taxon>Pseudomonadati</taxon>
        <taxon>Pseudomonadota</taxon>
        <taxon>Betaproteobacteria</taxon>
        <taxon>Burkholderiales</taxon>
        <taxon>Oxalobacteraceae</taxon>
        <taxon>Noviherbaspirillum</taxon>
    </lineage>
</organism>
<evidence type="ECO:0000256" key="8">
    <source>
        <dbReference type="ARBA" id="ARBA00023047"/>
    </source>
</evidence>
<dbReference type="GO" id="GO:0015159">
    <property type="term" value="F:polysaccharide transmembrane transporter activity"/>
    <property type="evidence" value="ECO:0007669"/>
    <property type="project" value="InterPro"/>
</dbReference>
<sequence>MHFDSKASLKKWSVALCLPWLAACSNVAPGLHFDRNAASSGSSNVNASAEGGAEATNAVLKPITPQLVKQELEIREKMASQDITNLLGKPAPYKIGTGDVLSVVVWDHPELSNTATTAMGVVAGTGADASNTATNAPPAGFIVDHEGVIQFPYAGTLKVAGLTQDQARNLLAQNLSKYLKNPKVTLRVQSYRSKRVYVDGEVRTPGLQAINDIPMTLVEAINRAGGVLPTGDQSQIVVNRAGTNYAINLPQLVQRGVNPANILLADGDVVRVRSRDESKVFVSGEVVSPRALTMHNGRLTLNEALGESGGVNPLSGDGSQIYVIRKNGSEQTVYQLDGRANGALAMAEGFELRPRDVVYVAATPLANWHRAISLILPSALSGAVGAVTPVANPR</sequence>
<dbReference type="Proteomes" id="UP000198284">
    <property type="component" value="Unassembled WGS sequence"/>
</dbReference>
<evidence type="ECO:0000256" key="12">
    <source>
        <dbReference type="ARBA" id="ARBA00023139"/>
    </source>
</evidence>
<keyword evidence="7 15" id="KW-0732">Signal</keyword>
<evidence type="ECO:0000256" key="1">
    <source>
        <dbReference type="ARBA" id="ARBA00004571"/>
    </source>
</evidence>
<dbReference type="GO" id="GO:0046930">
    <property type="term" value="C:pore complex"/>
    <property type="evidence" value="ECO:0007669"/>
    <property type="project" value="UniProtKB-KW"/>
</dbReference>
<dbReference type="PROSITE" id="PS51257">
    <property type="entry name" value="PROKAR_LIPOPROTEIN"/>
    <property type="match status" value="1"/>
</dbReference>
<keyword evidence="10" id="KW-0626">Porin</keyword>
<feature type="chain" id="PRO_5012873270" evidence="15">
    <location>
        <begin position="23"/>
        <end position="394"/>
    </location>
</feature>
<evidence type="ECO:0000256" key="10">
    <source>
        <dbReference type="ARBA" id="ARBA00023114"/>
    </source>
</evidence>
<dbReference type="AlphaFoldDB" id="A0A239D682"/>
<comment type="subcellular location">
    <subcellularLocation>
        <location evidence="1">Cell outer membrane</location>
        <topology evidence="1">Multi-pass membrane protein</topology>
    </subcellularLocation>
</comment>
<keyword evidence="4" id="KW-1134">Transmembrane beta strand</keyword>
<keyword evidence="3" id="KW-0813">Transport</keyword>
<dbReference type="InterPro" id="IPR003715">
    <property type="entry name" value="Poly_export_N"/>
</dbReference>
<dbReference type="Pfam" id="PF22461">
    <property type="entry name" value="SLBB_2"/>
    <property type="match status" value="2"/>
</dbReference>
<feature type="domain" description="Polysaccharide export protein N-terminal" evidence="16">
    <location>
        <begin position="90"/>
        <end position="188"/>
    </location>
</feature>
<keyword evidence="19" id="KW-1185">Reference proteome</keyword>
<feature type="signal peptide" evidence="15">
    <location>
        <begin position="1"/>
        <end position="22"/>
    </location>
</feature>
<evidence type="ECO:0000256" key="4">
    <source>
        <dbReference type="ARBA" id="ARBA00022452"/>
    </source>
</evidence>
<evidence type="ECO:0000256" key="7">
    <source>
        <dbReference type="ARBA" id="ARBA00022729"/>
    </source>
</evidence>
<evidence type="ECO:0000256" key="3">
    <source>
        <dbReference type="ARBA" id="ARBA00022448"/>
    </source>
</evidence>
<dbReference type="InterPro" id="IPR049712">
    <property type="entry name" value="Poly_export"/>
</dbReference>
<accession>A0A239D682</accession>
<feature type="domain" description="SLBB" evidence="17">
    <location>
        <begin position="279"/>
        <end position="360"/>
    </location>
</feature>
<keyword evidence="13" id="KW-0998">Cell outer membrane</keyword>
<proteinExistence type="inferred from homology"/>
<evidence type="ECO:0000256" key="11">
    <source>
        <dbReference type="ARBA" id="ARBA00023136"/>
    </source>
</evidence>
<evidence type="ECO:0000256" key="15">
    <source>
        <dbReference type="SAM" id="SignalP"/>
    </source>
</evidence>
<evidence type="ECO:0000256" key="2">
    <source>
        <dbReference type="ARBA" id="ARBA00009450"/>
    </source>
</evidence>
<dbReference type="PANTHER" id="PTHR33619">
    <property type="entry name" value="POLYSACCHARIDE EXPORT PROTEIN GFCE-RELATED"/>
    <property type="match status" value="1"/>
</dbReference>
<dbReference type="Pfam" id="PF02563">
    <property type="entry name" value="Poly_export"/>
    <property type="match status" value="1"/>
</dbReference>
<evidence type="ECO:0000313" key="19">
    <source>
        <dbReference type="Proteomes" id="UP000198284"/>
    </source>
</evidence>
<dbReference type="GO" id="GO:0015288">
    <property type="term" value="F:porin activity"/>
    <property type="evidence" value="ECO:0007669"/>
    <property type="project" value="UniProtKB-KW"/>
</dbReference>
<dbReference type="EMBL" id="FZOT01000002">
    <property type="protein sequence ID" value="SNS27371.1"/>
    <property type="molecule type" value="Genomic_DNA"/>
</dbReference>
<keyword evidence="8" id="KW-0625">Polysaccharide transport</keyword>
<evidence type="ECO:0000313" key="18">
    <source>
        <dbReference type="EMBL" id="SNS27371.1"/>
    </source>
</evidence>
<feature type="domain" description="SLBB" evidence="17">
    <location>
        <begin position="194"/>
        <end position="272"/>
    </location>
</feature>
<gene>
    <name evidence="18" type="ORF">SAMN06265795_1023</name>
</gene>
<comment type="similarity">
    <text evidence="2">Belongs to the BexD/CtrA/VexA family.</text>
</comment>
<evidence type="ECO:0000256" key="13">
    <source>
        <dbReference type="ARBA" id="ARBA00023237"/>
    </source>
</evidence>
<evidence type="ECO:0000259" key="16">
    <source>
        <dbReference type="Pfam" id="PF02563"/>
    </source>
</evidence>
<keyword evidence="6" id="KW-0812">Transmembrane</keyword>
<name>A0A239D682_9BURK</name>
<dbReference type="PANTHER" id="PTHR33619:SF3">
    <property type="entry name" value="POLYSACCHARIDE EXPORT PROTEIN GFCE-RELATED"/>
    <property type="match status" value="1"/>
</dbReference>
<dbReference type="GO" id="GO:0009279">
    <property type="term" value="C:cell outer membrane"/>
    <property type="evidence" value="ECO:0007669"/>
    <property type="project" value="UniProtKB-SubCell"/>
</dbReference>
<keyword evidence="14" id="KW-0449">Lipoprotein</keyword>
<keyword evidence="12" id="KW-0564">Palmitate</keyword>
<evidence type="ECO:0000259" key="17">
    <source>
        <dbReference type="Pfam" id="PF22461"/>
    </source>
</evidence>
<dbReference type="Gene3D" id="3.30.1950.10">
    <property type="entry name" value="wza like domain"/>
    <property type="match status" value="1"/>
</dbReference>
<keyword evidence="5" id="KW-0762">Sugar transport</keyword>
<evidence type="ECO:0000256" key="9">
    <source>
        <dbReference type="ARBA" id="ARBA00023065"/>
    </source>
</evidence>
<dbReference type="InterPro" id="IPR054765">
    <property type="entry name" value="SLBB_dom"/>
</dbReference>
<keyword evidence="9" id="KW-0406">Ion transport</keyword>
<protein>
    <submittedName>
        <fullName evidence="18">Polysaccharide export outer membrane protein</fullName>
    </submittedName>
</protein>